<dbReference type="AlphaFoldDB" id="A0A8X6FXI9"/>
<dbReference type="Proteomes" id="UP000887116">
    <property type="component" value="Unassembled WGS sequence"/>
</dbReference>
<comment type="caution">
    <text evidence="2">The sequence shown here is derived from an EMBL/GenBank/DDBJ whole genome shotgun (WGS) entry which is preliminary data.</text>
</comment>
<sequence>MASQSDSLDIEQSPIKSPSSPLQRTQCEQQAYTKNLVEWMSRIRLHKMAIIEELKSYPDYEEDHFYQNAVEELQDIENSLSIAVSDLDSFPVCNTPGCPFHDLPPTKTPTSTPKSSPAVSPSKNISKTNSKRKDSNDFELPRKTTKISLFDQPSTFAVQLSPNRYSSLANDSSQQENPDSSAPKPNAPDSRCQQRSTAQPPQVTRMQPYPLTHSQPPYCSK</sequence>
<feature type="region of interest" description="Disordered" evidence="1">
    <location>
        <begin position="1"/>
        <end position="27"/>
    </location>
</feature>
<feature type="compositionally biased region" description="Low complexity" evidence="1">
    <location>
        <begin position="108"/>
        <end position="123"/>
    </location>
</feature>
<organism evidence="2 3">
    <name type="scientific">Trichonephila clavata</name>
    <name type="common">Joro spider</name>
    <name type="synonym">Nephila clavata</name>
    <dbReference type="NCBI Taxonomy" id="2740835"/>
    <lineage>
        <taxon>Eukaryota</taxon>
        <taxon>Metazoa</taxon>
        <taxon>Ecdysozoa</taxon>
        <taxon>Arthropoda</taxon>
        <taxon>Chelicerata</taxon>
        <taxon>Arachnida</taxon>
        <taxon>Araneae</taxon>
        <taxon>Araneomorphae</taxon>
        <taxon>Entelegynae</taxon>
        <taxon>Araneoidea</taxon>
        <taxon>Nephilidae</taxon>
        <taxon>Trichonephila</taxon>
    </lineage>
</organism>
<evidence type="ECO:0000313" key="2">
    <source>
        <dbReference type="EMBL" id="GFQ69403.1"/>
    </source>
</evidence>
<keyword evidence="3" id="KW-1185">Reference proteome</keyword>
<name>A0A8X6FXI9_TRICU</name>
<gene>
    <name evidence="2" type="ORF">TNCT_20511</name>
</gene>
<feature type="compositionally biased region" description="Polar residues" evidence="1">
    <location>
        <begin position="191"/>
        <end position="205"/>
    </location>
</feature>
<feature type="compositionally biased region" description="Polar residues" evidence="1">
    <location>
        <begin position="151"/>
        <end position="180"/>
    </location>
</feature>
<accession>A0A8X6FXI9</accession>
<feature type="compositionally biased region" description="Polar residues" evidence="1">
    <location>
        <begin position="14"/>
        <end position="27"/>
    </location>
</feature>
<evidence type="ECO:0000256" key="1">
    <source>
        <dbReference type="SAM" id="MobiDB-lite"/>
    </source>
</evidence>
<protein>
    <submittedName>
        <fullName evidence="2">Uncharacterized protein</fullName>
    </submittedName>
</protein>
<reference evidence="2" key="1">
    <citation type="submission" date="2020-07" db="EMBL/GenBank/DDBJ databases">
        <title>Multicomponent nature underlies the extraordinary mechanical properties of spider dragline silk.</title>
        <authorList>
            <person name="Kono N."/>
            <person name="Nakamura H."/>
            <person name="Mori M."/>
            <person name="Yoshida Y."/>
            <person name="Ohtoshi R."/>
            <person name="Malay A.D."/>
            <person name="Moran D.A.P."/>
            <person name="Tomita M."/>
            <person name="Numata K."/>
            <person name="Arakawa K."/>
        </authorList>
    </citation>
    <scope>NUCLEOTIDE SEQUENCE</scope>
</reference>
<feature type="compositionally biased region" description="Polar residues" evidence="1">
    <location>
        <begin position="212"/>
        <end position="221"/>
    </location>
</feature>
<feature type="compositionally biased region" description="Basic and acidic residues" evidence="1">
    <location>
        <begin position="131"/>
        <end position="142"/>
    </location>
</feature>
<dbReference type="EMBL" id="BMAO01020728">
    <property type="protein sequence ID" value="GFQ69403.1"/>
    <property type="molecule type" value="Genomic_DNA"/>
</dbReference>
<evidence type="ECO:0000313" key="3">
    <source>
        <dbReference type="Proteomes" id="UP000887116"/>
    </source>
</evidence>
<proteinExistence type="predicted"/>
<feature type="region of interest" description="Disordered" evidence="1">
    <location>
        <begin position="101"/>
        <end position="221"/>
    </location>
</feature>